<evidence type="ECO:0000313" key="9">
    <source>
        <dbReference type="Proteomes" id="UP000064967"/>
    </source>
</evidence>
<dbReference type="AlphaFoldDB" id="A0A0K1QD81"/>
<evidence type="ECO:0000256" key="6">
    <source>
        <dbReference type="ARBA" id="ARBA00023136"/>
    </source>
</evidence>
<name>A0A0K1QD81_9BACT</name>
<evidence type="ECO:0000256" key="1">
    <source>
        <dbReference type="ARBA" id="ARBA00004651"/>
    </source>
</evidence>
<dbReference type="InterPro" id="IPR006726">
    <property type="entry name" value="PHBA_efflux_AaeB/fusaric-R"/>
</dbReference>
<keyword evidence="9" id="KW-1185">Reference proteome</keyword>
<dbReference type="PANTHER" id="PTHR30509:SF9">
    <property type="entry name" value="MULTIDRUG RESISTANCE PROTEIN MDTO"/>
    <property type="match status" value="1"/>
</dbReference>
<feature type="transmembrane region" description="Helical" evidence="7">
    <location>
        <begin position="108"/>
        <end position="126"/>
    </location>
</feature>
<evidence type="ECO:0000256" key="7">
    <source>
        <dbReference type="SAM" id="Phobius"/>
    </source>
</evidence>
<keyword evidence="5 7" id="KW-1133">Transmembrane helix</keyword>
<evidence type="ECO:0000256" key="4">
    <source>
        <dbReference type="ARBA" id="ARBA00022692"/>
    </source>
</evidence>
<dbReference type="Proteomes" id="UP000064967">
    <property type="component" value="Chromosome"/>
</dbReference>
<dbReference type="KEGG" id="llu:AKJ09_10367"/>
<dbReference type="GO" id="GO:0022857">
    <property type="term" value="F:transmembrane transporter activity"/>
    <property type="evidence" value="ECO:0007669"/>
    <property type="project" value="InterPro"/>
</dbReference>
<dbReference type="STRING" id="1391654.AKJ09_10367"/>
<keyword evidence="6 7" id="KW-0472">Membrane</keyword>
<keyword evidence="3" id="KW-1003">Cell membrane</keyword>
<evidence type="ECO:0000256" key="2">
    <source>
        <dbReference type="ARBA" id="ARBA00022448"/>
    </source>
</evidence>
<evidence type="ECO:0000313" key="8">
    <source>
        <dbReference type="EMBL" id="AKV03704.1"/>
    </source>
</evidence>
<feature type="transmembrane region" description="Helical" evidence="7">
    <location>
        <begin position="146"/>
        <end position="166"/>
    </location>
</feature>
<keyword evidence="4 7" id="KW-0812">Transmembrane</keyword>
<dbReference type="EMBL" id="CP012333">
    <property type="protein sequence ID" value="AKV03704.1"/>
    <property type="molecule type" value="Genomic_DNA"/>
</dbReference>
<feature type="transmembrane region" description="Helical" evidence="7">
    <location>
        <begin position="440"/>
        <end position="459"/>
    </location>
</feature>
<feature type="transmembrane region" description="Helical" evidence="7">
    <location>
        <begin position="59"/>
        <end position="77"/>
    </location>
</feature>
<evidence type="ECO:0000256" key="3">
    <source>
        <dbReference type="ARBA" id="ARBA00022475"/>
    </source>
</evidence>
<sequence>MNRSRLALVVFSAKSFAAALLAFAIAARLDLPNPYWALVTVYVVSQPLYGMIRSTGTYRVIGTVLGAVATWVLVPNLVNAPELLSLAMALWVSGCLFVSLLDRTPRGYAFVLAGYTAAIIGFPSVTHPESLFDTSIARVEEITLGVVTSTVVHGLFARGAVHTVIVSRIDAFLRDAERWVLDTLEGRRGSAAEKDQQRLAADVTQLGVLAAHLPFEAPQAREITRTIAAIQNRMSALLPLASAMEDRLVALASIESENTDERRERMVALATWVRKPNSSYREAVVLARSCQDLAERRAETGTWEGMLDASLFVRAAEFVYAWQDCRDLRVHLRTPGTQLARRLAPLLDDSLARAVHRDAGQAIVSASAAGLAVLGISVTWITTAWPEGAGAALTAALYACAYAARPDPVPSLQTALAATVLAFVFVAVYTFIILPSIDGLPMLAMVLAPTYLVAGALAGQPRWARWAGPFLMNLNATLALQGTLRADVGSFVNSVISQVVGFLGAIVATSIVRGAGSSFTVTRVMRAGFRELARLGERPQSRAVYTAKMIDRVGLLVTAGAFSDESDELARRSALLDLRIGLNVIDLLGSELATEKAAKNAIDRLVEALGKYFAGLAKGRQAAPPDQLLERIDGAIGEAVHPESKPKIPLALVALVGLRRALFPDAAAYAEAKA</sequence>
<feature type="transmembrane region" description="Helical" evidence="7">
    <location>
        <begin position="36"/>
        <end position="52"/>
    </location>
</feature>
<keyword evidence="2" id="KW-0813">Transport</keyword>
<accession>A0A0K1QD81</accession>
<dbReference type="PATRIC" id="fig|1391654.3.peg.10507"/>
<dbReference type="GO" id="GO:0005886">
    <property type="term" value="C:plasma membrane"/>
    <property type="evidence" value="ECO:0007669"/>
    <property type="project" value="UniProtKB-SubCell"/>
</dbReference>
<feature type="transmembrane region" description="Helical" evidence="7">
    <location>
        <begin position="362"/>
        <end position="382"/>
    </location>
</feature>
<evidence type="ECO:0000256" key="5">
    <source>
        <dbReference type="ARBA" id="ARBA00022989"/>
    </source>
</evidence>
<feature type="transmembrane region" description="Helical" evidence="7">
    <location>
        <begin position="416"/>
        <end position="434"/>
    </location>
</feature>
<organism evidence="8 9">
    <name type="scientific">Labilithrix luteola</name>
    <dbReference type="NCBI Taxonomy" id="1391654"/>
    <lineage>
        <taxon>Bacteria</taxon>
        <taxon>Pseudomonadati</taxon>
        <taxon>Myxococcota</taxon>
        <taxon>Polyangia</taxon>
        <taxon>Polyangiales</taxon>
        <taxon>Labilitrichaceae</taxon>
        <taxon>Labilithrix</taxon>
    </lineage>
</organism>
<feature type="transmembrane region" description="Helical" evidence="7">
    <location>
        <begin position="496"/>
        <end position="516"/>
    </location>
</feature>
<proteinExistence type="predicted"/>
<comment type="subcellular location">
    <subcellularLocation>
        <location evidence="1">Cell membrane</location>
        <topology evidence="1">Multi-pass membrane protein</topology>
    </subcellularLocation>
</comment>
<gene>
    <name evidence="8" type="ORF">AKJ09_10367</name>
</gene>
<dbReference type="RefSeq" id="WP_169928515.1">
    <property type="nucleotide sequence ID" value="NZ_CP012333.1"/>
</dbReference>
<dbReference type="PANTHER" id="PTHR30509">
    <property type="entry name" value="P-HYDROXYBENZOIC ACID EFFLUX PUMP SUBUNIT-RELATED"/>
    <property type="match status" value="1"/>
</dbReference>
<evidence type="ECO:0008006" key="10">
    <source>
        <dbReference type="Google" id="ProtNLM"/>
    </source>
</evidence>
<protein>
    <recommendedName>
        <fullName evidence="10">FUSC family protein</fullName>
    </recommendedName>
</protein>
<feature type="transmembrane region" description="Helical" evidence="7">
    <location>
        <begin position="83"/>
        <end position="101"/>
    </location>
</feature>
<dbReference type="Pfam" id="PF04632">
    <property type="entry name" value="FUSC"/>
    <property type="match status" value="1"/>
</dbReference>
<reference evidence="8 9" key="1">
    <citation type="submission" date="2015-08" db="EMBL/GenBank/DDBJ databases">
        <authorList>
            <person name="Babu N.S."/>
            <person name="Beckwith C.J."/>
            <person name="Beseler K.G."/>
            <person name="Brison A."/>
            <person name="Carone J.V."/>
            <person name="Caskin T.P."/>
            <person name="Diamond M."/>
            <person name="Durham M.E."/>
            <person name="Foxe J.M."/>
            <person name="Go M."/>
            <person name="Henderson B.A."/>
            <person name="Jones I.B."/>
            <person name="McGettigan J.A."/>
            <person name="Micheletti S.J."/>
            <person name="Nasrallah M.E."/>
            <person name="Ortiz D."/>
            <person name="Piller C.R."/>
            <person name="Privatt S.R."/>
            <person name="Schneider S.L."/>
            <person name="Sharp S."/>
            <person name="Smith T.C."/>
            <person name="Stanton J.D."/>
            <person name="Ullery H.E."/>
            <person name="Wilson R.J."/>
            <person name="Serrano M.G."/>
            <person name="Buck G."/>
            <person name="Lee V."/>
            <person name="Wang Y."/>
            <person name="Carvalho R."/>
            <person name="Voegtly L."/>
            <person name="Shi R."/>
            <person name="Duckworth R."/>
            <person name="Johnson A."/>
            <person name="Loviza R."/>
            <person name="Walstead R."/>
            <person name="Shah Z."/>
            <person name="Kiflezghi M."/>
            <person name="Wade K."/>
            <person name="Ball S.L."/>
            <person name="Bradley K.W."/>
            <person name="Asai D.J."/>
            <person name="Bowman C.A."/>
            <person name="Russell D.A."/>
            <person name="Pope W.H."/>
            <person name="Jacobs-Sera D."/>
            <person name="Hendrix R.W."/>
            <person name="Hatfull G.F."/>
        </authorList>
    </citation>
    <scope>NUCLEOTIDE SEQUENCE [LARGE SCALE GENOMIC DNA]</scope>
    <source>
        <strain evidence="8 9">DSM 27648</strain>
    </source>
</reference>